<evidence type="ECO:0000313" key="2">
    <source>
        <dbReference type="EMBL" id="MDP5137410.1"/>
    </source>
</evidence>
<feature type="domain" description="CYTH" evidence="1">
    <location>
        <begin position="2"/>
        <end position="204"/>
    </location>
</feature>
<dbReference type="InterPro" id="IPR033469">
    <property type="entry name" value="CYTH-like_dom_sf"/>
</dbReference>
<dbReference type="PANTHER" id="PTHR39569">
    <property type="entry name" value="INORGANIC TRIPHOSPHATASE"/>
    <property type="match status" value="1"/>
</dbReference>
<protein>
    <submittedName>
        <fullName evidence="2">CYTH domain-containing protein</fullName>
    </submittedName>
</protein>
<dbReference type="Proteomes" id="UP001231109">
    <property type="component" value="Unassembled WGS sequence"/>
</dbReference>
<name>A0ABT9I1Z1_9GAMM</name>
<comment type="caution">
    <text evidence="2">The sequence shown here is derived from an EMBL/GenBank/DDBJ whole genome shotgun (WGS) entry which is preliminary data.</text>
</comment>
<dbReference type="SMART" id="SM01118">
    <property type="entry name" value="CYTH"/>
    <property type="match status" value="1"/>
</dbReference>
<proteinExistence type="predicted"/>
<dbReference type="Gene3D" id="2.40.320.10">
    <property type="entry name" value="Hypothetical Protein Pfu-838710-001"/>
    <property type="match status" value="1"/>
</dbReference>
<reference evidence="2 3" key="1">
    <citation type="submission" date="2022-11" db="EMBL/GenBank/DDBJ databases">
        <title>Viruses from the air-sea interface of a natural surface slick.</title>
        <authorList>
            <person name="Rahlff J."/>
            <person name="Holmfeldt K."/>
        </authorList>
    </citation>
    <scope>NUCLEOTIDE SEQUENCE [LARGE SCALE GENOMIC DNA]</scope>
    <source>
        <strain evidence="2 3">SMS4</strain>
    </source>
</reference>
<dbReference type="CDD" id="cd07756">
    <property type="entry name" value="CYTH-like_Pase_CHAD"/>
    <property type="match status" value="1"/>
</dbReference>
<dbReference type="InterPro" id="IPR023577">
    <property type="entry name" value="CYTH_domain"/>
</dbReference>
<organism evidence="2 3">
    <name type="scientific">Rheinheimera baltica</name>
    <dbReference type="NCBI Taxonomy" id="67576"/>
    <lineage>
        <taxon>Bacteria</taxon>
        <taxon>Pseudomonadati</taxon>
        <taxon>Pseudomonadota</taxon>
        <taxon>Gammaproteobacteria</taxon>
        <taxon>Chromatiales</taxon>
        <taxon>Chromatiaceae</taxon>
        <taxon>Rheinheimera</taxon>
    </lineage>
</organism>
<keyword evidence="3" id="KW-1185">Reference proteome</keyword>
<dbReference type="InterPro" id="IPR039013">
    <property type="entry name" value="YgiF"/>
</dbReference>
<dbReference type="EMBL" id="JAPJDZ010000048">
    <property type="protein sequence ID" value="MDP5137410.1"/>
    <property type="molecule type" value="Genomic_DNA"/>
</dbReference>
<gene>
    <name evidence="2" type="ORF">ORJ04_15750</name>
</gene>
<evidence type="ECO:0000313" key="3">
    <source>
        <dbReference type="Proteomes" id="UP001231109"/>
    </source>
</evidence>
<dbReference type="PANTHER" id="PTHR39569:SF1">
    <property type="entry name" value="INORGANIC TRIPHOSPHATASE"/>
    <property type="match status" value="1"/>
</dbReference>
<dbReference type="RefSeq" id="WP_027671364.1">
    <property type="nucleotide sequence ID" value="NZ_JAPJDZ010000048.1"/>
</dbReference>
<evidence type="ECO:0000259" key="1">
    <source>
        <dbReference type="PROSITE" id="PS51707"/>
    </source>
</evidence>
<dbReference type="SUPFAM" id="SSF55154">
    <property type="entry name" value="CYTH-like phosphatases"/>
    <property type="match status" value="1"/>
</dbReference>
<dbReference type="PROSITE" id="PS51707">
    <property type="entry name" value="CYTH"/>
    <property type="match status" value="1"/>
</dbReference>
<dbReference type="Pfam" id="PF01928">
    <property type="entry name" value="CYTH"/>
    <property type="match status" value="1"/>
</dbReference>
<sequence length="300" mass="33681">MSTELELKFLMDPAHLTQFITALPQLGLVQSSDTATLLNAYFDTAEKWFRQHDMGLRSRLKRGQYEQTIKLAGTQHGAMQMRPEYNVPCASVEPVLGHFPDEIWPSGTDVMALQQQLTELFRTDFSRQSWRLLCSDGSIVELVYDQGKVIAGTQQQIIAELEIELVSGNALNVFTMARILLQQLPLRTGWQSKAARGYRLAAKQAIPLPVVAEDTLLAQIQTLQQAEACYEQHAEQKALDAAILALTVLAALLQPVVALRPLHIQAVKFANELATGTRVFDRKDYNLWLLALSEYLYRNA</sequence>
<accession>A0ABT9I1Z1</accession>